<dbReference type="SUPFAM" id="SSF53448">
    <property type="entry name" value="Nucleotide-diphospho-sugar transferases"/>
    <property type="match status" value="1"/>
</dbReference>
<evidence type="ECO:0000313" key="3">
    <source>
        <dbReference type="Proteomes" id="UP000253383"/>
    </source>
</evidence>
<dbReference type="Pfam" id="PF00535">
    <property type="entry name" value="Glycos_transf_2"/>
    <property type="match status" value="1"/>
</dbReference>
<dbReference type="InterPro" id="IPR029044">
    <property type="entry name" value="Nucleotide-diphossugar_trans"/>
</dbReference>
<keyword evidence="3" id="KW-1185">Reference proteome</keyword>
<dbReference type="Gene3D" id="3.90.550.10">
    <property type="entry name" value="Spore Coat Polysaccharide Biosynthesis Protein SpsA, Chain A"/>
    <property type="match status" value="1"/>
</dbReference>
<reference evidence="2 3" key="1">
    <citation type="submission" date="2018-07" db="EMBL/GenBank/DDBJ databases">
        <title>Genome analysis of Larkinella rosea.</title>
        <authorList>
            <person name="Zhou Z."/>
            <person name="Wang G."/>
        </authorList>
    </citation>
    <scope>NUCLEOTIDE SEQUENCE [LARGE SCALE GENOMIC DNA]</scope>
    <source>
        <strain evidence="3">zzj9</strain>
    </source>
</reference>
<dbReference type="InterPro" id="IPR050834">
    <property type="entry name" value="Glycosyltransf_2"/>
</dbReference>
<evidence type="ECO:0000259" key="1">
    <source>
        <dbReference type="Pfam" id="PF00535"/>
    </source>
</evidence>
<dbReference type="AlphaFoldDB" id="A0A368JWN0"/>
<feature type="domain" description="Glycosyltransferase 2-like" evidence="1">
    <location>
        <begin position="25"/>
        <end position="185"/>
    </location>
</feature>
<dbReference type="EMBL" id="QOWE01000003">
    <property type="protein sequence ID" value="RCR71023.1"/>
    <property type="molecule type" value="Genomic_DNA"/>
</dbReference>
<evidence type="ECO:0000313" key="2">
    <source>
        <dbReference type="EMBL" id="RCR71023.1"/>
    </source>
</evidence>
<comment type="caution">
    <text evidence="2">The sequence shown here is derived from an EMBL/GenBank/DDBJ whole genome shotgun (WGS) entry which is preliminary data.</text>
</comment>
<sequence length="348" mass="40609">MAETLVVESQGLLADYLSSLRPLVTVICTSYNHERFITESLQSVLDQTYPMVELIVIDNHSSDQSVDRVEDLRQKYPQIQLIRNTENLGICRAFNQGLKLAKGKYVIDLSADDVMQRERIARQVAGFERLAGDYAVIFSNAAYIDENSQLTGYHYPINASGLSTITVPSGWVFKEILASYFVSTPTMMMRKDVLESVGGYDESLSYEDFDFWVRTARNYRYHYQDEVLTSKRMVRNSLSTLFTDRQNSLLSSTLKVCYKAFDQCQTTEEYQALAKRIRWFIRQCFYAEQFELAFRFKELLEFIEKPDFQTALILRLCKWRIPVNALYRRYAEWQQKRQIAKGDVRLLV</sequence>
<dbReference type="RefSeq" id="WP_114404937.1">
    <property type="nucleotide sequence ID" value="NZ_QOWE01000003.1"/>
</dbReference>
<protein>
    <submittedName>
        <fullName evidence="2">Glycosyltransferase</fullName>
    </submittedName>
</protein>
<accession>A0A368JWN0</accession>
<dbReference type="Proteomes" id="UP000253383">
    <property type="component" value="Unassembled WGS sequence"/>
</dbReference>
<name>A0A368JWN0_9BACT</name>
<dbReference type="GO" id="GO:0016740">
    <property type="term" value="F:transferase activity"/>
    <property type="evidence" value="ECO:0007669"/>
    <property type="project" value="UniProtKB-KW"/>
</dbReference>
<organism evidence="2 3">
    <name type="scientific">Larkinella punicea</name>
    <dbReference type="NCBI Taxonomy" id="2315727"/>
    <lineage>
        <taxon>Bacteria</taxon>
        <taxon>Pseudomonadati</taxon>
        <taxon>Bacteroidota</taxon>
        <taxon>Cytophagia</taxon>
        <taxon>Cytophagales</taxon>
        <taxon>Spirosomataceae</taxon>
        <taxon>Larkinella</taxon>
    </lineage>
</organism>
<proteinExistence type="predicted"/>
<dbReference type="InterPro" id="IPR001173">
    <property type="entry name" value="Glyco_trans_2-like"/>
</dbReference>
<dbReference type="PANTHER" id="PTHR43685">
    <property type="entry name" value="GLYCOSYLTRANSFERASE"/>
    <property type="match status" value="1"/>
</dbReference>
<dbReference type="OrthoDB" id="396512at2"/>
<gene>
    <name evidence="2" type="ORF">DUE52_04795</name>
</gene>
<keyword evidence="2" id="KW-0808">Transferase</keyword>
<dbReference type="PANTHER" id="PTHR43685:SF2">
    <property type="entry name" value="GLYCOSYLTRANSFERASE 2-LIKE DOMAIN-CONTAINING PROTEIN"/>
    <property type="match status" value="1"/>
</dbReference>